<organism evidence="8 9">
    <name type="scientific">Ziziphus jujuba var. spinosa</name>
    <dbReference type="NCBI Taxonomy" id="714518"/>
    <lineage>
        <taxon>Eukaryota</taxon>
        <taxon>Viridiplantae</taxon>
        <taxon>Streptophyta</taxon>
        <taxon>Embryophyta</taxon>
        <taxon>Tracheophyta</taxon>
        <taxon>Spermatophyta</taxon>
        <taxon>Magnoliopsida</taxon>
        <taxon>eudicotyledons</taxon>
        <taxon>Gunneridae</taxon>
        <taxon>Pentapetalae</taxon>
        <taxon>rosids</taxon>
        <taxon>fabids</taxon>
        <taxon>Rosales</taxon>
        <taxon>Rhamnaceae</taxon>
        <taxon>Paliureae</taxon>
        <taxon>Ziziphus</taxon>
    </lineage>
</organism>
<dbReference type="InterPro" id="IPR001005">
    <property type="entry name" value="SANT/Myb"/>
</dbReference>
<dbReference type="SMART" id="SM00717">
    <property type="entry name" value="SANT"/>
    <property type="match status" value="1"/>
</dbReference>
<dbReference type="InterPro" id="IPR017930">
    <property type="entry name" value="Myb_dom"/>
</dbReference>
<feature type="domain" description="HTH myb-type" evidence="7">
    <location>
        <begin position="163"/>
        <end position="215"/>
    </location>
</feature>
<evidence type="ECO:0008006" key="10">
    <source>
        <dbReference type="Google" id="ProtNLM"/>
    </source>
</evidence>
<dbReference type="Pfam" id="PF00249">
    <property type="entry name" value="Myb_DNA-binding"/>
    <property type="match status" value="1"/>
</dbReference>
<reference evidence="8" key="1">
    <citation type="journal article" date="2021" name="Front. Plant Sci.">
        <title>Chromosome-Scale Genome Assembly for Chinese Sour Jujube and Insights Into Its Genome Evolution and Domestication Signature.</title>
        <authorList>
            <person name="Shen L.-Y."/>
            <person name="Luo H."/>
            <person name="Wang X.-L."/>
            <person name="Wang X.-M."/>
            <person name="Qiu X.-J."/>
            <person name="Liu H."/>
            <person name="Zhou S.-S."/>
            <person name="Jia K.-H."/>
            <person name="Nie S."/>
            <person name="Bao Y.-T."/>
            <person name="Zhang R.-G."/>
            <person name="Yun Q.-Z."/>
            <person name="Chai Y.-H."/>
            <person name="Lu J.-Y."/>
            <person name="Li Y."/>
            <person name="Zhao S.-W."/>
            <person name="Mao J.-F."/>
            <person name="Jia S.-G."/>
            <person name="Mao Y.-M."/>
        </authorList>
    </citation>
    <scope>NUCLEOTIDE SEQUENCE</scope>
    <source>
        <strain evidence="8">AT0</strain>
        <tissue evidence="8">Leaf</tissue>
    </source>
</reference>
<evidence type="ECO:0000256" key="5">
    <source>
        <dbReference type="SAM" id="MobiDB-lite"/>
    </source>
</evidence>
<dbReference type="PROSITE" id="PS50014">
    <property type="entry name" value="BROMODOMAIN_2"/>
    <property type="match status" value="1"/>
</dbReference>
<dbReference type="AlphaFoldDB" id="A0A978VXR5"/>
<feature type="region of interest" description="Disordered" evidence="5">
    <location>
        <begin position="275"/>
        <end position="461"/>
    </location>
</feature>
<dbReference type="SUPFAM" id="SSF47370">
    <property type="entry name" value="Bromodomain"/>
    <property type="match status" value="1"/>
</dbReference>
<protein>
    <recommendedName>
        <fullName evidence="10">Bromo domain-containing protein</fullName>
    </recommendedName>
</protein>
<evidence type="ECO:0000256" key="1">
    <source>
        <dbReference type="ARBA" id="ARBA00004123"/>
    </source>
</evidence>
<dbReference type="Proteomes" id="UP000813462">
    <property type="component" value="Unassembled WGS sequence"/>
</dbReference>
<keyword evidence="2 4" id="KW-0103">Bromodomain</keyword>
<dbReference type="GO" id="GO:0030126">
    <property type="term" value="C:COPI vesicle coat"/>
    <property type="evidence" value="ECO:0007669"/>
    <property type="project" value="InterPro"/>
</dbReference>
<comment type="caution">
    <text evidence="8">The sequence shown here is derived from an EMBL/GenBank/DDBJ whole genome shotgun (WGS) entry which is preliminary data.</text>
</comment>
<dbReference type="CDD" id="cd04369">
    <property type="entry name" value="Bromodomain"/>
    <property type="match status" value="1"/>
</dbReference>
<evidence type="ECO:0000313" key="8">
    <source>
        <dbReference type="EMBL" id="KAH7543610.1"/>
    </source>
</evidence>
<dbReference type="PROSITE" id="PS51294">
    <property type="entry name" value="HTH_MYB"/>
    <property type="match status" value="1"/>
</dbReference>
<keyword evidence="3" id="KW-0539">Nucleus</keyword>
<accession>A0A978VXR5</accession>
<feature type="region of interest" description="Disordered" evidence="5">
    <location>
        <begin position="615"/>
        <end position="878"/>
    </location>
</feature>
<dbReference type="GO" id="GO:0005198">
    <property type="term" value="F:structural molecule activity"/>
    <property type="evidence" value="ECO:0007669"/>
    <property type="project" value="InterPro"/>
</dbReference>
<dbReference type="GO" id="GO:0006886">
    <property type="term" value="P:intracellular protein transport"/>
    <property type="evidence" value="ECO:0007669"/>
    <property type="project" value="InterPro"/>
</dbReference>
<name>A0A978VXR5_ZIZJJ</name>
<evidence type="ECO:0000313" key="9">
    <source>
        <dbReference type="Proteomes" id="UP000813462"/>
    </source>
</evidence>
<feature type="compositionally biased region" description="Basic and acidic residues" evidence="5">
    <location>
        <begin position="351"/>
        <end position="363"/>
    </location>
</feature>
<dbReference type="GO" id="GO:0005634">
    <property type="term" value="C:nucleus"/>
    <property type="evidence" value="ECO:0007669"/>
    <property type="project" value="UniProtKB-SubCell"/>
</dbReference>
<dbReference type="SMART" id="SM00297">
    <property type="entry name" value="BROMO"/>
    <property type="match status" value="1"/>
</dbReference>
<dbReference type="SUPFAM" id="SSF46689">
    <property type="entry name" value="Homeodomain-like"/>
    <property type="match status" value="1"/>
</dbReference>
<dbReference type="EMBL" id="JAEACU010000002">
    <property type="protein sequence ID" value="KAH7543610.1"/>
    <property type="molecule type" value="Genomic_DNA"/>
</dbReference>
<evidence type="ECO:0000259" key="7">
    <source>
        <dbReference type="PROSITE" id="PS51294"/>
    </source>
</evidence>
<dbReference type="PANTHER" id="PTHR37888">
    <property type="entry name" value="DNA-BINDING BROMODOMAIN-CONTAINING PROTEIN"/>
    <property type="match status" value="1"/>
</dbReference>
<feature type="compositionally biased region" description="Low complexity" evidence="5">
    <location>
        <begin position="709"/>
        <end position="720"/>
    </location>
</feature>
<feature type="domain" description="Bromo" evidence="6">
    <location>
        <begin position="547"/>
        <end position="598"/>
    </location>
</feature>
<dbReference type="Gene3D" id="1.20.920.10">
    <property type="entry name" value="Bromodomain-like"/>
    <property type="match status" value="1"/>
</dbReference>
<gene>
    <name evidence="8" type="ORF">FEM48_Zijuj02G0202100</name>
</gene>
<evidence type="ECO:0000256" key="3">
    <source>
        <dbReference type="ARBA" id="ARBA00023242"/>
    </source>
</evidence>
<dbReference type="CDD" id="cd00167">
    <property type="entry name" value="SANT"/>
    <property type="match status" value="1"/>
</dbReference>
<evidence type="ECO:0000259" key="6">
    <source>
        <dbReference type="PROSITE" id="PS50014"/>
    </source>
</evidence>
<dbReference type="Pfam" id="PF06957">
    <property type="entry name" value="COPI_C"/>
    <property type="match status" value="1"/>
</dbReference>
<sequence length="878" mass="99100">MLPALVIKFLVIKQRLEDGIRAMDVGNIVKALGLFLSILHTLWAAVECNKEFDVVKDLAKEYVLNVRIELKRRDDPAGQMELAIYCTHCSFRPVYMAIALENVMTISFNNKNFIFSINFANRLLEIETSKEHKKGPSKCCRLVLKRSMAKEHETSAQPWGTLEELLLACAVSRHGTRCWDSIAMELQNRSSSVAPSLLTPQTCRDKFHDLKRRFTSKNDDRPTSLVDELRRIRVEELRREVRRRDVSILSLELKVKRMEEERDRSLKEAELQVDLKKIPDGSDGGVRELAPRPENHAEKSNSGNDSDTDDRENRSFNESNSTSQKVEEAKQNGNGVVIEKAECEPEQNESDPVRIRCKPERDWSANGKVIDDENGNETETVGRGPEAGESNEAWESVGESKREGKELVGVASKQSSDVQSSASLSRKKRRRKGQGDGVAAGGASSGEEPEGDEVSPATKRVSTVKSEPLVKFLGIIRSHRLGSVFERRLRSQVSGTRKRFDKKEMKKTRWSWLVGQTWVSNLALAPGMPQNVYVSFCCGGARESGRYKNLIRRHMDLQTVQARLDKGVYSDCIHKFFRDLLLLFNNAIVFFRKTSPEHIAARELRALVLKEMNHNKLGKKPQPTTLKMEPKREVDSSAKSNKSSSIIVECRKRSSNKALSEGTNKRRDVKKERKVDEKPKANEKKIDASSAKMKDRGVRKKRTHETVGRRGSSRSTSTKGGETKHEYGGNELSSHDALEAKVEKKENAKKKQGVESFLKRMKQNSPKDQVEEENDDDEDDDDDIVSEEESKDSKMEKEKKGRGRKKSEGRREERVTRSSSSGGRGSGVRDEIGRAKRGVGRPPKRQDSMAAASGRRGRENNGDSEVGNGGRSRKRLRR</sequence>
<dbReference type="InterPro" id="IPR036427">
    <property type="entry name" value="Bromodomain-like_sf"/>
</dbReference>
<dbReference type="Gene3D" id="1.10.10.60">
    <property type="entry name" value="Homeodomain-like"/>
    <property type="match status" value="1"/>
</dbReference>
<dbReference type="InterPro" id="IPR001487">
    <property type="entry name" value="Bromodomain"/>
</dbReference>
<dbReference type="InterPro" id="IPR010714">
    <property type="entry name" value="Coatomer_asu_C"/>
</dbReference>
<dbReference type="PANTHER" id="PTHR37888:SF8">
    <property type="entry name" value="HISTONE-LYSINE N-METHYLTRANSFERASE, H3 LYSINE-79 SPECIFIC-LIKE"/>
    <property type="match status" value="1"/>
</dbReference>
<dbReference type="InterPro" id="IPR009057">
    <property type="entry name" value="Homeodomain-like_sf"/>
</dbReference>
<feature type="compositionally biased region" description="Basic and acidic residues" evidence="5">
    <location>
        <begin position="275"/>
        <end position="299"/>
    </location>
</feature>
<dbReference type="Pfam" id="PF00439">
    <property type="entry name" value="Bromodomain"/>
    <property type="match status" value="1"/>
</dbReference>
<evidence type="ECO:0000256" key="2">
    <source>
        <dbReference type="ARBA" id="ARBA00023117"/>
    </source>
</evidence>
<proteinExistence type="predicted"/>
<comment type="subcellular location">
    <subcellularLocation>
        <location evidence="1">Nucleus</location>
    </subcellularLocation>
</comment>
<feature type="compositionally biased region" description="Basic and acidic residues" evidence="5">
    <location>
        <begin position="663"/>
        <end position="696"/>
    </location>
</feature>
<evidence type="ECO:0000256" key="4">
    <source>
        <dbReference type="PROSITE-ProRule" id="PRU00035"/>
    </source>
</evidence>
<dbReference type="GO" id="GO:0016192">
    <property type="term" value="P:vesicle-mediated transport"/>
    <property type="evidence" value="ECO:0007669"/>
    <property type="project" value="InterPro"/>
</dbReference>
<feature type="compositionally biased region" description="Basic and acidic residues" evidence="5">
    <location>
        <begin position="721"/>
        <end position="746"/>
    </location>
</feature>
<feature type="compositionally biased region" description="Acidic residues" evidence="5">
    <location>
        <begin position="770"/>
        <end position="790"/>
    </location>
</feature>
<feature type="compositionally biased region" description="Low complexity" evidence="5">
    <location>
        <begin position="410"/>
        <end position="424"/>
    </location>
</feature>
<feature type="compositionally biased region" description="Gly residues" evidence="5">
    <location>
        <begin position="435"/>
        <end position="444"/>
    </location>
</feature>